<dbReference type="PANTHER" id="PTHR11849:SF15">
    <property type="entry name" value="ETS-RELATED TRANSCRIPTION FACTOR ELF-5"/>
    <property type="match status" value="1"/>
</dbReference>
<evidence type="ECO:0000256" key="1">
    <source>
        <dbReference type="ARBA" id="ARBA00005562"/>
    </source>
</evidence>
<dbReference type="SMART" id="SM00251">
    <property type="entry name" value="SAM_PNT"/>
    <property type="match status" value="1"/>
</dbReference>
<proteinExistence type="evidence at transcript level"/>
<name>K4G073_CALMI</name>
<dbReference type="SUPFAM" id="SSF47769">
    <property type="entry name" value="SAM/Pointed domain"/>
    <property type="match status" value="1"/>
</dbReference>
<organism evidence="6">
    <name type="scientific">Callorhinchus milii</name>
    <name type="common">Ghost shark</name>
    <dbReference type="NCBI Taxonomy" id="7868"/>
    <lineage>
        <taxon>Eukaryota</taxon>
        <taxon>Metazoa</taxon>
        <taxon>Chordata</taxon>
        <taxon>Craniata</taxon>
        <taxon>Vertebrata</taxon>
        <taxon>Chondrichthyes</taxon>
        <taxon>Holocephali</taxon>
        <taxon>Chimaeriformes</taxon>
        <taxon>Callorhinchidae</taxon>
        <taxon>Callorhinchus</taxon>
    </lineage>
</organism>
<keyword evidence="3" id="KW-0539">Nucleus</keyword>
<feature type="domain" description="PNT" evidence="5">
    <location>
        <begin position="31"/>
        <end position="117"/>
    </location>
</feature>
<dbReference type="GO" id="GO:0030154">
    <property type="term" value="P:cell differentiation"/>
    <property type="evidence" value="ECO:0007669"/>
    <property type="project" value="TreeGrafter"/>
</dbReference>
<feature type="domain" description="ETS" evidence="4">
    <location>
        <begin position="165"/>
        <end position="246"/>
    </location>
</feature>
<dbReference type="FunFam" id="1.10.10.10:FF:000244">
    <property type="entry name" value="ETS-related transcription factor Elf-5 isoform X1"/>
    <property type="match status" value="1"/>
</dbReference>
<dbReference type="PANTHER" id="PTHR11849">
    <property type="entry name" value="ETS"/>
    <property type="match status" value="1"/>
</dbReference>
<dbReference type="InterPro" id="IPR036388">
    <property type="entry name" value="WH-like_DNA-bd_sf"/>
</dbReference>
<dbReference type="GeneID" id="103174959"/>
<dbReference type="GO" id="GO:0043565">
    <property type="term" value="F:sequence-specific DNA binding"/>
    <property type="evidence" value="ECO:0007669"/>
    <property type="project" value="InterPro"/>
</dbReference>
<dbReference type="EMBL" id="JX052538">
    <property type="protein sequence ID" value="AFK10766.1"/>
    <property type="molecule type" value="mRNA"/>
</dbReference>
<dbReference type="Pfam" id="PF02198">
    <property type="entry name" value="SAM_PNT"/>
    <property type="match status" value="1"/>
</dbReference>
<comment type="similarity">
    <text evidence="1 3">Belongs to the ETS family.</text>
</comment>
<evidence type="ECO:0000313" key="6">
    <source>
        <dbReference type="EMBL" id="AFK10766.1"/>
    </source>
</evidence>
<evidence type="ECO:0000259" key="4">
    <source>
        <dbReference type="PROSITE" id="PS50061"/>
    </source>
</evidence>
<dbReference type="PROSITE" id="PS50061">
    <property type="entry name" value="ETS_DOMAIN_3"/>
    <property type="match status" value="1"/>
</dbReference>
<accession>K4G073</accession>
<dbReference type="InterPro" id="IPR036390">
    <property type="entry name" value="WH_DNA-bd_sf"/>
</dbReference>
<dbReference type="RefSeq" id="NP_001279209.1">
    <property type="nucleotide sequence ID" value="NM_001292280.1"/>
</dbReference>
<dbReference type="SMART" id="SM00413">
    <property type="entry name" value="ETS"/>
    <property type="match status" value="1"/>
</dbReference>
<dbReference type="AlphaFoldDB" id="K4G073"/>
<comment type="subcellular location">
    <subcellularLocation>
        <location evidence="3">Nucleus</location>
    </subcellularLocation>
</comment>
<keyword evidence="2 3" id="KW-0238">DNA-binding</keyword>
<sequence length="253" mass="29557">MLDSYDYSSCGPGLILYSPLSWPMLYEQLDWPNPEDYGVSNPSWTSILPEEWSNRHVWEWLQFCCDQHKLDANCIPFAQFNVNGRQLCSMTQSQFISAAGIYGEILYNSLHQSQSKADLPLACDPVDKELHIDERTLNLKQNAGCFEGSQEQSIPAKKQAGLQSHHLWEFIRDLLLSPEENNDVLEWVDRNEGIFKVLKSDSLAKLWGRRKKNERMTYEKLSRVLRHYYKTGILDRVDKRLVYKFGRNAYGWR</sequence>
<dbReference type="InterPro" id="IPR000418">
    <property type="entry name" value="Ets_dom"/>
</dbReference>
<dbReference type="InterPro" id="IPR003118">
    <property type="entry name" value="Pointed_dom"/>
</dbReference>
<protein>
    <submittedName>
        <fullName evidence="6">ETS-related transcription factor Elf-5 isoform 2</fullName>
    </submittedName>
</protein>
<evidence type="ECO:0000259" key="5">
    <source>
        <dbReference type="PROSITE" id="PS51433"/>
    </source>
</evidence>
<dbReference type="GO" id="GO:0000981">
    <property type="term" value="F:DNA-binding transcription factor activity, RNA polymerase II-specific"/>
    <property type="evidence" value="ECO:0007669"/>
    <property type="project" value="TreeGrafter"/>
</dbReference>
<dbReference type="CTD" id="26298"/>
<evidence type="ECO:0000256" key="2">
    <source>
        <dbReference type="ARBA" id="ARBA00023125"/>
    </source>
</evidence>
<dbReference type="KEGG" id="cmk:103174959"/>
<dbReference type="SUPFAM" id="SSF46785">
    <property type="entry name" value="Winged helix' DNA-binding domain"/>
    <property type="match status" value="1"/>
</dbReference>
<dbReference type="InterPro" id="IPR013761">
    <property type="entry name" value="SAM/pointed_sf"/>
</dbReference>
<dbReference type="PROSITE" id="PS51433">
    <property type="entry name" value="PNT"/>
    <property type="match status" value="1"/>
</dbReference>
<dbReference type="Gene3D" id="1.10.10.10">
    <property type="entry name" value="Winged helix-like DNA-binding domain superfamily/Winged helix DNA-binding domain"/>
    <property type="match status" value="1"/>
</dbReference>
<dbReference type="GO" id="GO:0005634">
    <property type="term" value="C:nucleus"/>
    <property type="evidence" value="ECO:0007669"/>
    <property type="project" value="UniProtKB-SubCell"/>
</dbReference>
<dbReference type="Gene3D" id="1.10.150.50">
    <property type="entry name" value="Transcription Factor, Ets-1"/>
    <property type="match status" value="1"/>
</dbReference>
<dbReference type="Pfam" id="PF00178">
    <property type="entry name" value="Ets"/>
    <property type="match status" value="1"/>
</dbReference>
<dbReference type="OrthoDB" id="5961210at2759"/>
<dbReference type="PRINTS" id="PR00454">
    <property type="entry name" value="ETSDOMAIN"/>
</dbReference>
<evidence type="ECO:0000256" key="3">
    <source>
        <dbReference type="RuleBase" id="RU004019"/>
    </source>
</evidence>
<reference evidence="6" key="1">
    <citation type="journal article" date="2012" name="PLoS ONE">
        <title>Sequencing and Analysis of Full-Length cDNAs, 5'-ESTs and 3'-ESTs from a Cartilaginous Fish, the Elephant Shark (Callorhinchus milii).</title>
        <authorList>
            <person name="Tan Y.Y."/>
            <person name="Kodzius R."/>
            <person name="Tay B.H."/>
            <person name="Tay A."/>
            <person name="Brenner S."/>
            <person name="Venkatesh B."/>
        </authorList>
    </citation>
    <scope>NUCLEOTIDE SEQUENCE</scope>
    <source>
        <tissue evidence="6">Gills</tissue>
    </source>
</reference>
<dbReference type="InterPro" id="IPR046328">
    <property type="entry name" value="ETS_fam"/>
</dbReference>